<dbReference type="Gene3D" id="1.10.10.10">
    <property type="entry name" value="Winged helix-like DNA-binding domain superfamily/Winged helix DNA-binding domain"/>
    <property type="match status" value="1"/>
</dbReference>
<dbReference type="InterPro" id="IPR005119">
    <property type="entry name" value="LysR_subst-bd"/>
</dbReference>
<evidence type="ECO:0000256" key="1">
    <source>
        <dbReference type="ARBA" id="ARBA00009437"/>
    </source>
</evidence>
<dbReference type="GO" id="GO:0032993">
    <property type="term" value="C:protein-DNA complex"/>
    <property type="evidence" value="ECO:0007669"/>
    <property type="project" value="TreeGrafter"/>
</dbReference>
<dbReference type="PANTHER" id="PTHR30346">
    <property type="entry name" value="TRANSCRIPTIONAL DUAL REGULATOR HCAR-RELATED"/>
    <property type="match status" value="1"/>
</dbReference>
<dbReference type="PANTHER" id="PTHR30346:SF29">
    <property type="entry name" value="LYSR SUBSTRATE-BINDING"/>
    <property type="match status" value="1"/>
</dbReference>
<evidence type="ECO:0000256" key="4">
    <source>
        <dbReference type="ARBA" id="ARBA00023159"/>
    </source>
</evidence>
<dbReference type="Gene3D" id="3.40.190.290">
    <property type="match status" value="1"/>
</dbReference>
<dbReference type="GO" id="GO:0003700">
    <property type="term" value="F:DNA-binding transcription factor activity"/>
    <property type="evidence" value="ECO:0007669"/>
    <property type="project" value="InterPro"/>
</dbReference>
<dbReference type="Pfam" id="PF00126">
    <property type="entry name" value="HTH_1"/>
    <property type="match status" value="1"/>
</dbReference>
<keyword evidence="5" id="KW-0804">Transcription</keyword>
<dbReference type="PROSITE" id="PS50931">
    <property type="entry name" value="HTH_LYSR"/>
    <property type="match status" value="1"/>
</dbReference>
<proteinExistence type="inferred from homology"/>
<dbReference type="EMBL" id="LSTQ01000023">
    <property type="protein sequence ID" value="OAH26569.1"/>
    <property type="molecule type" value="Genomic_DNA"/>
</dbReference>
<dbReference type="AlphaFoldDB" id="A0A177ICK8"/>
<evidence type="ECO:0000256" key="3">
    <source>
        <dbReference type="ARBA" id="ARBA00023125"/>
    </source>
</evidence>
<organism evidence="7 8">
    <name type="scientific">Corynebacterium stationis</name>
    <dbReference type="NCBI Taxonomy" id="1705"/>
    <lineage>
        <taxon>Bacteria</taxon>
        <taxon>Bacillati</taxon>
        <taxon>Actinomycetota</taxon>
        <taxon>Actinomycetes</taxon>
        <taxon>Mycobacteriales</taxon>
        <taxon>Corynebacteriaceae</taxon>
        <taxon>Corynebacterium</taxon>
    </lineage>
</organism>
<accession>A0A177ICK8</accession>
<sequence>MYDVRRLQTFAKVIELGSVSDAADELSFTPSAVSQQLKKLETEVGLQLVWRTQNGLVPTEAGLVLAEHTRRILRQLAAARADISDLAAGRVGSLSIGAFPTTAASFLPLAINEFNSRYPNIDLSIRSARLNKLISSLEEGEVQLALLWDYPWNPLTTEGIELVEVFTEPFVILVPQSHKLADRASVKISELATEKWVARGDDHPVVEVIERSGSRAGFRPQISMYANDYQETQAMVSVGIGIAIAPRSALSVQHPNVRVLEIEGTPPQRRTLLGQREERALSPLEMAFKSVILEQGALFASQQSGS</sequence>
<dbReference type="Pfam" id="PF03466">
    <property type="entry name" value="LysR_substrate"/>
    <property type="match status" value="1"/>
</dbReference>
<dbReference type="SUPFAM" id="SSF46785">
    <property type="entry name" value="Winged helix' DNA-binding domain"/>
    <property type="match status" value="1"/>
</dbReference>
<dbReference type="OrthoDB" id="4131546at2"/>
<dbReference type="RefSeq" id="WP_066840050.1">
    <property type="nucleotide sequence ID" value="NZ_CAPYLV010000134.1"/>
</dbReference>
<dbReference type="GO" id="GO:0003677">
    <property type="term" value="F:DNA binding"/>
    <property type="evidence" value="ECO:0007669"/>
    <property type="project" value="UniProtKB-KW"/>
</dbReference>
<evidence type="ECO:0000256" key="2">
    <source>
        <dbReference type="ARBA" id="ARBA00023015"/>
    </source>
</evidence>
<keyword evidence="4" id="KW-0010">Activator</keyword>
<reference evidence="8" key="1">
    <citation type="submission" date="2016-02" db="EMBL/GenBank/DDBJ databases">
        <authorList>
            <person name="Kaur G."/>
            <person name="Nair G.R."/>
            <person name="Mayilraj S."/>
        </authorList>
    </citation>
    <scope>NUCLEOTIDE SEQUENCE [LARGE SCALE GENOMIC DNA]</scope>
    <source>
        <strain evidence="8">GA-15</strain>
    </source>
</reference>
<keyword evidence="3" id="KW-0238">DNA-binding</keyword>
<dbReference type="Proteomes" id="UP000076947">
    <property type="component" value="Unassembled WGS sequence"/>
</dbReference>
<evidence type="ECO:0000313" key="7">
    <source>
        <dbReference type="EMBL" id="OAH26569.1"/>
    </source>
</evidence>
<gene>
    <name evidence="7" type="ORF">AYJ05_03735</name>
</gene>
<comment type="similarity">
    <text evidence="1">Belongs to the LysR transcriptional regulatory family.</text>
</comment>
<comment type="caution">
    <text evidence="7">The sequence shown here is derived from an EMBL/GenBank/DDBJ whole genome shotgun (WGS) entry which is preliminary data.</text>
</comment>
<evidence type="ECO:0000313" key="8">
    <source>
        <dbReference type="Proteomes" id="UP000076947"/>
    </source>
</evidence>
<feature type="domain" description="HTH lysR-type" evidence="6">
    <location>
        <begin position="1"/>
        <end position="59"/>
    </location>
</feature>
<evidence type="ECO:0000259" key="6">
    <source>
        <dbReference type="PROSITE" id="PS50931"/>
    </source>
</evidence>
<dbReference type="InterPro" id="IPR036390">
    <property type="entry name" value="WH_DNA-bd_sf"/>
</dbReference>
<keyword evidence="2" id="KW-0805">Transcription regulation</keyword>
<dbReference type="InterPro" id="IPR000847">
    <property type="entry name" value="LysR_HTH_N"/>
</dbReference>
<name>A0A177ICK8_9CORY</name>
<keyword evidence="8" id="KW-1185">Reference proteome</keyword>
<protein>
    <submittedName>
        <fullName evidence="7">LysR family transcriptional regulator</fullName>
    </submittedName>
</protein>
<dbReference type="CDD" id="cd08423">
    <property type="entry name" value="PBP2_LTTR_like_6"/>
    <property type="match status" value="1"/>
</dbReference>
<evidence type="ECO:0000256" key="5">
    <source>
        <dbReference type="ARBA" id="ARBA00023163"/>
    </source>
</evidence>
<dbReference type="FunFam" id="1.10.10.10:FF:000001">
    <property type="entry name" value="LysR family transcriptional regulator"/>
    <property type="match status" value="1"/>
</dbReference>
<dbReference type="SUPFAM" id="SSF53850">
    <property type="entry name" value="Periplasmic binding protein-like II"/>
    <property type="match status" value="1"/>
</dbReference>
<dbReference type="InterPro" id="IPR036388">
    <property type="entry name" value="WH-like_DNA-bd_sf"/>
</dbReference>